<proteinExistence type="predicted"/>
<protein>
    <recommendedName>
        <fullName evidence="1">FHA domain-containing protein</fullName>
    </recommendedName>
</protein>
<dbReference type="Proteomes" id="UP001139488">
    <property type="component" value="Unassembled WGS sequence"/>
</dbReference>
<dbReference type="PROSITE" id="PS50006">
    <property type="entry name" value="FHA_DOMAIN"/>
    <property type="match status" value="1"/>
</dbReference>
<evidence type="ECO:0000313" key="3">
    <source>
        <dbReference type="Proteomes" id="UP001139488"/>
    </source>
</evidence>
<dbReference type="RefSeq" id="WP_244358338.1">
    <property type="nucleotide sequence ID" value="NZ_JAJNNZ010000013.1"/>
</dbReference>
<reference evidence="2" key="1">
    <citation type="submission" date="2021-11" db="EMBL/GenBank/DDBJ databases">
        <title>Vibrio ZSDE26 sp. nov. and Vibrio ZSDZ34 sp. nov., isolated from coastal seawater in Qingdao.</title>
        <authorList>
            <person name="Zhang P."/>
        </authorList>
    </citation>
    <scope>NUCLEOTIDE SEQUENCE</scope>
    <source>
        <strain evidence="2">ZSDZ34</strain>
    </source>
</reference>
<keyword evidence="3" id="KW-1185">Reference proteome</keyword>
<sequence length="162" mass="18278">MFKNKHFIVALLVAPVLSILAYLGTDLALSEKPHAAKKGEAYKLLSKSNCRYTSGLCDMENGEFKIQFRSESVTKEHLLLTLSSKLPLQGIKLSLVEDLQDSGTPLDMQRLDDSDRKWTLTLPAPTSDENWLRVAAQANDTYYYGDTQTIFVTYETLLNKEQ</sequence>
<comment type="caution">
    <text evidence="2">The sequence shown here is derived from an EMBL/GenBank/DDBJ whole genome shotgun (WGS) entry which is preliminary data.</text>
</comment>
<dbReference type="InterPro" id="IPR000253">
    <property type="entry name" value="FHA_dom"/>
</dbReference>
<feature type="domain" description="FHA" evidence="1">
    <location>
        <begin position="51"/>
        <end position="111"/>
    </location>
</feature>
<gene>
    <name evidence="2" type="ORF">LNL84_14795</name>
</gene>
<evidence type="ECO:0000313" key="2">
    <source>
        <dbReference type="EMBL" id="MCJ2378094.1"/>
    </source>
</evidence>
<name>A0A9X1WD42_9VIBR</name>
<organism evidence="2 3">
    <name type="scientific">Vibrio gelatinilyticus</name>
    <dbReference type="NCBI Taxonomy" id="2893468"/>
    <lineage>
        <taxon>Bacteria</taxon>
        <taxon>Pseudomonadati</taxon>
        <taxon>Pseudomonadota</taxon>
        <taxon>Gammaproteobacteria</taxon>
        <taxon>Vibrionales</taxon>
        <taxon>Vibrionaceae</taxon>
        <taxon>Vibrio</taxon>
    </lineage>
</organism>
<dbReference type="AlphaFoldDB" id="A0A9X1WD42"/>
<accession>A0A9X1WD42</accession>
<dbReference type="EMBL" id="JAJNNZ010000013">
    <property type="protein sequence ID" value="MCJ2378094.1"/>
    <property type="molecule type" value="Genomic_DNA"/>
</dbReference>
<evidence type="ECO:0000259" key="1">
    <source>
        <dbReference type="PROSITE" id="PS50006"/>
    </source>
</evidence>